<dbReference type="InterPro" id="IPR003340">
    <property type="entry name" value="B3_DNA-bd"/>
</dbReference>
<dbReference type="Pfam" id="PF02362">
    <property type="entry name" value="B3"/>
    <property type="match status" value="2"/>
</dbReference>
<feature type="region of interest" description="Disordered" evidence="6">
    <location>
        <begin position="236"/>
        <end position="299"/>
    </location>
</feature>
<dbReference type="GO" id="GO:0005634">
    <property type="term" value="C:nucleus"/>
    <property type="evidence" value="ECO:0007669"/>
    <property type="project" value="UniProtKB-SubCell"/>
</dbReference>
<dbReference type="CDD" id="cd10017">
    <property type="entry name" value="B3_DNA"/>
    <property type="match status" value="1"/>
</dbReference>
<keyword evidence="9" id="KW-1185">Reference proteome</keyword>
<dbReference type="InterPro" id="IPR050655">
    <property type="entry name" value="Plant_B3_domain"/>
</dbReference>
<feature type="compositionally biased region" description="Acidic residues" evidence="6">
    <location>
        <begin position="209"/>
        <end position="218"/>
    </location>
</feature>
<feature type="domain" description="TF-B3" evidence="7">
    <location>
        <begin position="1"/>
        <end position="52"/>
    </location>
</feature>
<keyword evidence="3" id="KW-0238">DNA-binding</keyword>
<dbReference type="InterPro" id="IPR015300">
    <property type="entry name" value="DNA-bd_pseudobarrel_sf"/>
</dbReference>
<gene>
    <name evidence="8" type="ORF">F511_02805</name>
</gene>
<feature type="region of interest" description="Disordered" evidence="6">
    <location>
        <begin position="329"/>
        <end position="361"/>
    </location>
</feature>
<evidence type="ECO:0000313" key="9">
    <source>
        <dbReference type="Proteomes" id="UP000250235"/>
    </source>
</evidence>
<evidence type="ECO:0000256" key="4">
    <source>
        <dbReference type="ARBA" id="ARBA00023163"/>
    </source>
</evidence>
<feature type="compositionally biased region" description="Acidic residues" evidence="6">
    <location>
        <begin position="160"/>
        <end position="174"/>
    </location>
</feature>
<evidence type="ECO:0000256" key="2">
    <source>
        <dbReference type="ARBA" id="ARBA00023015"/>
    </source>
</evidence>
<reference evidence="8 9" key="1">
    <citation type="journal article" date="2015" name="Proc. Natl. Acad. Sci. U.S.A.">
        <title>The resurrection genome of Boea hygrometrica: A blueprint for survival of dehydration.</title>
        <authorList>
            <person name="Xiao L."/>
            <person name="Yang G."/>
            <person name="Zhang L."/>
            <person name="Yang X."/>
            <person name="Zhao S."/>
            <person name="Ji Z."/>
            <person name="Zhou Q."/>
            <person name="Hu M."/>
            <person name="Wang Y."/>
            <person name="Chen M."/>
            <person name="Xu Y."/>
            <person name="Jin H."/>
            <person name="Xiao X."/>
            <person name="Hu G."/>
            <person name="Bao F."/>
            <person name="Hu Y."/>
            <person name="Wan P."/>
            <person name="Li L."/>
            <person name="Deng X."/>
            <person name="Kuang T."/>
            <person name="Xiang C."/>
            <person name="Zhu J.K."/>
            <person name="Oliver M.J."/>
            <person name="He Y."/>
        </authorList>
    </citation>
    <scope>NUCLEOTIDE SEQUENCE [LARGE SCALE GENOMIC DNA]</scope>
    <source>
        <strain evidence="9">cv. XS01</strain>
    </source>
</reference>
<dbReference type="SUPFAM" id="SSF101936">
    <property type="entry name" value="DNA-binding pseudobarrel domain"/>
    <property type="match status" value="2"/>
</dbReference>
<feature type="region of interest" description="Disordered" evidence="6">
    <location>
        <begin position="116"/>
        <end position="221"/>
    </location>
</feature>
<protein>
    <recommendedName>
        <fullName evidence="7">TF-B3 domain-containing protein</fullName>
    </recommendedName>
</protein>
<feature type="region of interest" description="Disordered" evidence="6">
    <location>
        <begin position="68"/>
        <end position="96"/>
    </location>
</feature>
<dbReference type="GO" id="GO:0003677">
    <property type="term" value="F:DNA binding"/>
    <property type="evidence" value="ECO:0007669"/>
    <property type="project" value="UniProtKB-KW"/>
</dbReference>
<dbReference type="PANTHER" id="PTHR31920">
    <property type="entry name" value="B3 DOMAIN-CONTAINING"/>
    <property type="match status" value="1"/>
</dbReference>
<keyword evidence="2" id="KW-0805">Transcription regulation</keyword>
<name>A0A2Z7BI46_9LAMI</name>
<dbReference type="PANTHER" id="PTHR31920:SF135">
    <property type="entry name" value="B3 DOMAIN-CONTAINING PROTEIN OS03G0621600-RELATED"/>
    <property type="match status" value="1"/>
</dbReference>
<sequence>MWCVMPENAGKYWYFTKGWERFVKDNALKAGDCLVFDYFAKDVLDFKILGSNRCEKVGAREVLYIADDSSEDENLDDLPDDVGSEDEEEEWDDDDFCGELDDDCWEEEGRGLFMKQEPKSEGDDDDHHCGGNYDDVTVKQQPKHEQGVSFSVKQESKSEVDDDVCMEKEDEEDDHSLFVKKEPKSEGDNDASVGIFKELGVKKEPKQEGDDDSGDDVENLVNHNNVVCVKIETEDEGDDGCLGQDHLHPDDEYVENHRYHNNDEVLVESEHQHEGDGGGNEDLGDYADDDAHTDIENHDNMIRRNSLQISGGADIENDDYAFVEEEPPSEAYTDDFDHYSDDDEEVENDADHGGYDDEETDEADLMLSQGNEPEEYAQQSANKGKLFLFGTKRKRHRASLFPRYYGLHIFELGLARRPSNPFFITHVSPRRKGDLFIPTELITDHQMDMPKPEMRLIDPHGRVFKGKYKKWKDGRTLYSKGWRTLWKVNCISGDDYCICEFHQGEDGKLYLQVHIIYINGGPPIRTPKRIEAKAK</sequence>
<feature type="compositionally biased region" description="Basic and acidic residues" evidence="6">
    <location>
        <begin position="175"/>
        <end position="187"/>
    </location>
</feature>
<dbReference type="EMBL" id="KV005644">
    <property type="protein sequence ID" value="KZV34032.1"/>
    <property type="molecule type" value="Genomic_DNA"/>
</dbReference>
<dbReference type="Gene3D" id="2.40.330.10">
    <property type="entry name" value="DNA-binding pseudobarrel domain"/>
    <property type="match status" value="2"/>
</dbReference>
<dbReference type="OrthoDB" id="1666376at2759"/>
<feature type="compositionally biased region" description="Basic and acidic residues" evidence="6">
    <location>
        <begin position="116"/>
        <end position="129"/>
    </location>
</feature>
<feature type="compositionally biased region" description="Basic and acidic residues" evidence="6">
    <location>
        <begin position="199"/>
        <end position="208"/>
    </location>
</feature>
<keyword evidence="5" id="KW-0539">Nucleus</keyword>
<comment type="subcellular location">
    <subcellularLocation>
        <location evidence="1">Nucleus</location>
    </subcellularLocation>
</comment>
<keyword evidence="4" id="KW-0804">Transcription</keyword>
<accession>A0A2Z7BI46</accession>
<proteinExistence type="predicted"/>
<evidence type="ECO:0000256" key="1">
    <source>
        <dbReference type="ARBA" id="ARBA00004123"/>
    </source>
</evidence>
<dbReference type="SMART" id="SM01019">
    <property type="entry name" value="B3"/>
    <property type="match status" value="1"/>
</dbReference>
<evidence type="ECO:0000313" key="8">
    <source>
        <dbReference type="EMBL" id="KZV34032.1"/>
    </source>
</evidence>
<evidence type="ECO:0000256" key="5">
    <source>
        <dbReference type="ARBA" id="ARBA00023242"/>
    </source>
</evidence>
<evidence type="ECO:0000259" key="7">
    <source>
        <dbReference type="PROSITE" id="PS50863"/>
    </source>
</evidence>
<dbReference type="PROSITE" id="PS50863">
    <property type="entry name" value="B3"/>
    <property type="match status" value="1"/>
</dbReference>
<feature type="compositionally biased region" description="Basic and acidic residues" evidence="6">
    <location>
        <begin position="245"/>
        <end position="276"/>
    </location>
</feature>
<feature type="compositionally biased region" description="Acidic residues" evidence="6">
    <location>
        <begin position="329"/>
        <end position="348"/>
    </location>
</feature>
<dbReference type="Proteomes" id="UP000250235">
    <property type="component" value="Unassembled WGS sequence"/>
</dbReference>
<feature type="compositionally biased region" description="Basic and acidic residues" evidence="6">
    <location>
        <begin position="289"/>
        <end position="299"/>
    </location>
</feature>
<evidence type="ECO:0000256" key="3">
    <source>
        <dbReference type="ARBA" id="ARBA00023125"/>
    </source>
</evidence>
<organism evidence="8 9">
    <name type="scientific">Dorcoceras hygrometricum</name>
    <dbReference type="NCBI Taxonomy" id="472368"/>
    <lineage>
        <taxon>Eukaryota</taxon>
        <taxon>Viridiplantae</taxon>
        <taxon>Streptophyta</taxon>
        <taxon>Embryophyta</taxon>
        <taxon>Tracheophyta</taxon>
        <taxon>Spermatophyta</taxon>
        <taxon>Magnoliopsida</taxon>
        <taxon>eudicotyledons</taxon>
        <taxon>Gunneridae</taxon>
        <taxon>Pentapetalae</taxon>
        <taxon>asterids</taxon>
        <taxon>lamiids</taxon>
        <taxon>Lamiales</taxon>
        <taxon>Gesneriaceae</taxon>
        <taxon>Didymocarpoideae</taxon>
        <taxon>Trichosporeae</taxon>
        <taxon>Loxocarpinae</taxon>
        <taxon>Dorcoceras</taxon>
    </lineage>
</organism>
<evidence type="ECO:0000256" key="6">
    <source>
        <dbReference type="SAM" id="MobiDB-lite"/>
    </source>
</evidence>
<dbReference type="AlphaFoldDB" id="A0A2Z7BI46"/>